<name>A0A7R9C1I9_9CRUS</name>
<organism evidence="2">
    <name type="scientific">Notodromas monacha</name>
    <dbReference type="NCBI Taxonomy" id="399045"/>
    <lineage>
        <taxon>Eukaryota</taxon>
        <taxon>Metazoa</taxon>
        <taxon>Ecdysozoa</taxon>
        <taxon>Arthropoda</taxon>
        <taxon>Crustacea</taxon>
        <taxon>Oligostraca</taxon>
        <taxon>Ostracoda</taxon>
        <taxon>Podocopa</taxon>
        <taxon>Podocopida</taxon>
        <taxon>Cypridocopina</taxon>
        <taxon>Cypridoidea</taxon>
        <taxon>Cyprididae</taxon>
        <taxon>Notodromas</taxon>
    </lineage>
</organism>
<evidence type="ECO:0000313" key="3">
    <source>
        <dbReference type="Proteomes" id="UP000678499"/>
    </source>
</evidence>
<evidence type="ECO:0000313" key="2">
    <source>
        <dbReference type="EMBL" id="CAD7285546.1"/>
    </source>
</evidence>
<feature type="non-terminal residue" evidence="2">
    <location>
        <position position="239"/>
    </location>
</feature>
<protein>
    <submittedName>
        <fullName evidence="2">Uncharacterized protein</fullName>
    </submittedName>
</protein>
<evidence type="ECO:0000256" key="1">
    <source>
        <dbReference type="SAM" id="MobiDB-lite"/>
    </source>
</evidence>
<reference evidence="2" key="1">
    <citation type="submission" date="2020-11" db="EMBL/GenBank/DDBJ databases">
        <authorList>
            <person name="Tran Van P."/>
        </authorList>
    </citation>
    <scope>NUCLEOTIDE SEQUENCE</scope>
</reference>
<proteinExistence type="predicted"/>
<feature type="region of interest" description="Disordered" evidence="1">
    <location>
        <begin position="158"/>
        <end position="201"/>
    </location>
</feature>
<dbReference type="EMBL" id="CAJPEX010016416">
    <property type="protein sequence ID" value="CAG0925698.1"/>
    <property type="molecule type" value="Genomic_DNA"/>
</dbReference>
<feature type="non-terminal residue" evidence="2">
    <location>
        <position position="1"/>
    </location>
</feature>
<sequence>TEFASNEVASRDRNAQVIIPYVRPDVVLTASSFKALLTLAHKSSLRDIPVQVVEKEGLKVVFVDKPLNPKRTSNLDRKHAWFKYAARELLCDFKKQTEPKKQKQPLKTESEKQWEKRDKNRRKREARQARRSDATSSGGRLVSEDESELHAALEFEEYEIPQRPDASQLQNPFEKDPSKPDVPSPKPEIKEPQMVAAKSSTNAPSLLDDIFKSQSTLFPEPTWKSAVRVDAGFAGRVSN</sequence>
<dbReference type="Proteomes" id="UP000678499">
    <property type="component" value="Unassembled WGS sequence"/>
</dbReference>
<gene>
    <name evidence="2" type="ORF">NMOB1V02_LOCUS13148</name>
</gene>
<dbReference type="EMBL" id="OA898453">
    <property type="protein sequence ID" value="CAD7285546.1"/>
    <property type="molecule type" value="Genomic_DNA"/>
</dbReference>
<dbReference type="AlphaFoldDB" id="A0A7R9C1I9"/>
<feature type="region of interest" description="Disordered" evidence="1">
    <location>
        <begin position="95"/>
        <end position="146"/>
    </location>
</feature>
<keyword evidence="3" id="KW-1185">Reference proteome</keyword>
<accession>A0A7R9C1I9</accession>
<feature type="compositionally biased region" description="Basic and acidic residues" evidence="1">
    <location>
        <begin position="95"/>
        <end position="118"/>
    </location>
</feature>